<dbReference type="EMBL" id="KB445797">
    <property type="protein sequence ID" value="EMD36731.1"/>
    <property type="molecule type" value="Genomic_DNA"/>
</dbReference>
<name>M2RD36_CERS8</name>
<organism evidence="1 2">
    <name type="scientific">Ceriporiopsis subvermispora (strain B)</name>
    <name type="common">White-rot fungus</name>
    <name type="synonym">Gelatoporia subvermispora</name>
    <dbReference type="NCBI Taxonomy" id="914234"/>
    <lineage>
        <taxon>Eukaryota</taxon>
        <taxon>Fungi</taxon>
        <taxon>Dikarya</taxon>
        <taxon>Basidiomycota</taxon>
        <taxon>Agaricomycotina</taxon>
        <taxon>Agaricomycetes</taxon>
        <taxon>Polyporales</taxon>
        <taxon>Gelatoporiaceae</taxon>
        <taxon>Gelatoporia</taxon>
    </lineage>
</organism>
<dbReference type="HOGENOM" id="CLU_128835_0_0_1"/>
<reference evidence="1 2" key="1">
    <citation type="journal article" date="2012" name="Proc. Natl. Acad. Sci. U.S.A.">
        <title>Comparative genomics of Ceriporiopsis subvermispora and Phanerochaete chrysosporium provide insight into selective ligninolysis.</title>
        <authorList>
            <person name="Fernandez-Fueyo E."/>
            <person name="Ruiz-Duenas F.J."/>
            <person name="Ferreira P."/>
            <person name="Floudas D."/>
            <person name="Hibbett D.S."/>
            <person name="Canessa P."/>
            <person name="Larrondo L.F."/>
            <person name="James T.Y."/>
            <person name="Seelenfreund D."/>
            <person name="Lobos S."/>
            <person name="Polanco R."/>
            <person name="Tello M."/>
            <person name="Honda Y."/>
            <person name="Watanabe T."/>
            <person name="Watanabe T."/>
            <person name="Ryu J.S."/>
            <person name="Kubicek C.P."/>
            <person name="Schmoll M."/>
            <person name="Gaskell J."/>
            <person name="Hammel K.E."/>
            <person name="St John F.J."/>
            <person name="Vanden Wymelenberg A."/>
            <person name="Sabat G."/>
            <person name="Splinter BonDurant S."/>
            <person name="Syed K."/>
            <person name="Yadav J.S."/>
            <person name="Doddapaneni H."/>
            <person name="Subramanian V."/>
            <person name="Lavin J.L."/>
            <person name="Oguiza J.A."/>
            <person name="Perez G."/>
            <person name="Pisabarro A.G."/>
            <person name="Ramirez L."/>
            <person name="Santoyo F."/>
            <person name="Master E."/>
            <person name="Coutinho P.M."/>
            <person name="Henrissat B."/>
            <person name="Lombard V."/>
            <person name="Magnuson J.K."/>
            <person name="Kuees U."/>
            <person name="Hori C."/>
            <person name="Igarashi K."/>
            <person name="Samejima M."/>
            <person name="Held B.W."/>
            <person name="Barry K.W."/>
            <person name="LaButti K.M."/>
            <person name="Lapidus A."/>
            <person name="Lindquist E.A."/>
            <person name="Lucas S.M."/>
            <person name="Riley R."/>
            <person name="Salamov A.A."/>
            <person name="Hoffmeister D."/>
            <person name="Schwenk D."/>
            <person name="Hadar Y."/>
            <person name="Yarden O."/>
            <person name="de Vries R.P."/>
            <person name="Wiebenga A."/>
            <person name="Stenlid J."/>
            <person name="Eastwood D."/>
            <person name="Grigoriev I.V."/>
            <person name="Berka R.M."/>
            <person name="Blanchette R.A."/>
            <person name="Kersten P."/>
            <person name="Martinez A.T."/>
            <person name="Vicuna R."/>
            <person name="Cullen D."/>
        </authorList>
    </citation>
    <scope>NUCLEOTIDE SEQUENCE [LARGE SCALE GENOMIC DNA]</scope>
    <source>
        <strain evidence="1 2">B</strain>
    </source>
</reference>
<keyword evidence="1" id="KW-0808">Transferase</keyword>
<dbReference type="OrthoDB" id="2849215at2759"/>
<dbReference type="Proteomes" id="UP000016930">
    <property type="component" value="Unassembled WGS sequence"/>
</dbReference>
<evidence type="ECO:0000313" key="2">
    <source>
        <dbReference type="Proteomes" id="UP000016930"/>
    </source>
</evidence>
<evidence type="ECO:0000313" key="1">
    <source>
        <dbReference type="EMBL" id="EMD36731.1"/>
    </source>
</evidence>
<dbReference type="GO" id="GO:0016740">
    <property type="term" value="F:transferase activity"/>
    <property type="evidence" value="ECO:0007669"/>
    <property type="project" value="UniProtKB-KW"/>
</dbReference>
<protein>
    <submittedName>
        <fullName evidence="1">Glycosyltransferase family 2 protein</fullName>
    </submittedName>
</protein>
<keyword evidence="2" id="KW-1185">Reference proteome</keyword>
<gene>
    <name evidence="1" type="ORF">CERSUDRAFT_95004</name>
</gene>
<proteinExistence type="predicted"/>
<accession>M2RD36</accession>
<sequence>MFNINCQVFFTLNMHGIGSCVHVLPLNRLMDSVYFSEMSDESLAEMSGELVPSGLTGNVHVPAHIVRFLAPWTCHLIPPPEGPIYIAEENVRIVVSTVNTDEEFREAAHLWLVAKHKQYRSSSSSRREILGSLQDLVNAVDSERILVLPMSYSNKWTQMSLGVKNTMTDTIIFMDDDAI</sequence>
<dbReference type="STRING" id="914234.M2RD36"/>
<dbReference type="AlphaFoldDB" id="M2RD36"/>